<proteinExistence type="inferred from homology"/>
<evidence type="ECO:0000259" key="4">
    <source>
        <dbReference type="SMART" id="SM00043"/>
    </source>
</evidence>
<dbReference type="SUPFAM" id="SSF54403">
    <property type="entry name" value="Cystatin/monellin"/>
    <property type="match status" value="1"/>
</dbReference>
<accession>A0A6V7PHH5</accession>
<organism evidence="5">
    <name type="scientific">Ananas comosus var. bracteatus</name>
    <name type="common">red pineapple</name>
    <dbReference type="NCBI Taxonomy" id="296719"/>
    <lineage>
        <taxon>Eukaryota</taxon>
        <taxon>Viridiplantae</taxon>
        <taxon>Streptophyta</taxon>
        <taxon>Embryophyta</taxon>
        <taxon>Tracheophyta</taxon>
        <taxon>Spermatophyta</taxon>
        <taxon>Magnoliopsida</taxon>
        <taxon>Liliopsida</taxon>
        <taxon>Poales</taxon>
        <taxon>Bromeliaceae</taxon>
        <taxon>Bromelioideae</taxon>
        <taxon>Ananas</taxon>
    </lineage>
</organism>
<evidence type="ECO:0000256" key="1">
    <source>
        <dbReference type="ARBA" id="ARBA00007233"/>
    </source>
</evidence>
<dbReference type="Pfam" id="PF16845">
    <property type="entry name" value="SQAPI"/>
    <property type="match status" value="1"/>
</dbReference>
<dbReference type="AlphaFoldDB" id="A0A6V7PHH5"/>
<name>A0A6V7PHH5_ANACO</name>
<dbReference type="PANTHER" id="PTHR47373">
    <property type="entry name" value="CYSTEINE PROTEINASE INHIBITOR 2"/>
    <property type="match status" value="1"/>
</dbReference>
<comment type="similarity">
    <text evidence="1">Belongs to the cystatin family. Phytocystatin subfamily.</text>
</comment>
<sequence>MPERGKATLPINSATLARARRDAGQQLPTGKLLFDVWVKHLFDLNHENLNPLLSSVGTAAAAAAASRCSSSSDCSSSRCGRAEGGGLTKIKHVGSNKEVQELGRFSVGEYNDRLRGRDANPLAFVKVVEAQQQVVEGMQYYLKIAVAAPDGSHKIYNAVVWTGPGSNLARSFLLKRV</sequence>
<dbReference type="SMART" id="SM00043">
    <property type="entry name" value="CY"/>
    <property type="match status" value="1"/>
</dbReference>
<evidence type="ECO:0000313" key="5">
    <source>
        <dbReference type="EMBL" id="CAD1830335.1"/>
    </source>
</evidence>
<dbReference type="EMBL" id="LR862148">
    <property type="protein sequence ID" value="CAD1830335.1"/>
    <property type="molecule type" value="Genomic_DNA"/>
</dbReference>
<protein>
    <recommendedName>
        <fullName evidence="4">Cystatin domain-containing protein</fullName>
    </recommendedName>
</protein>
<reference evidence="5" key="1">
    <citation type="submission" date="2020-07" db="EMBL/GenBank/DDBJ databases">
        <authorList>
            <person name="Lin J."/>
        </authorList>
    </citation>
    <scope>NUCLEOTIDE SEQUENCE</scope>
</reference>
<keyword evidence="3" id="KW-0789">Thiol protease inhibitor</keyword>
<dbReference type="PANTHER" id="PTHR47373:SF1">
    <property type="entry name" value="CYSTEINE PROTEINASE INHIBITOR 2"/>
    <property type="match status" value="1"/>
</dbReference>
<gene>
    <name evidence="5" type="ORF">CB5_LOCUS13546</name>
</gene>
<dbReference type="CDD" id="cd00042">
    <property type="entry name" value="CY"/>
    <property type="match status" value="1"/>
</dbReference>
<dbReference type="Gene3D" id="3.10.450.10">
    <property type="match status" value="1"/>
</dbReference>
<feature type="domain" description="Cystatin" evidence="4">
    <location>
        <begin position="82"/>
        <end position="177"/>
    </location>
</feature>
<evidence type="ECO:0000256" key="2">
    <source>
        <dbReference type="ARBA" id="ARBA00022690"/>
    </source>
</evidence>
<dbReference type="InterPro" id="IPR000010">
    <property type="entry name" value="Cystatin_dom"/>
</dbReference>
<dbReference type="GO" id="GO:0004869">
    <property type="term" value="F:cysteine-type endopeptidase inhibitor activity"/>
    <property type="evidence" value="ECO:0007669"/>
    <property type="project" value="UniProtKB-KW"/>
</dbReference>
<dbReference type="InterPro" id="IPR046350">
    <property type="entry name" value="Cystatin_sf"/>
</dbReference>
<evidence type="ECO:0000256" key="3">
    <source>
        <dbReference type="ARBA" id="ARBA00022704"/>
    </source>
</evidence>
<keyword evidence="2" id="KW-0646">Protease inhibitor</keyword>